<dbReference type="PANTHER" id="PTHR10183">
    <property type="entry name" value="CALPAIN"/>
    <property type="match status" value="1"/>
</dbReference>
<evidence type="ECO:0000259" key="7">
    <source>
        <dbReference type="PROSITE" id="PS50203"/>
    </source>
</evidence>
<evidence type="ECO:0000313" key="8">
    <source>
        <dbReference type="EMBL" id="KAK8841829.1"/>
    </source>
</evidence>
<keyword evidence="4 5" id="KW-0788">Thiol protease</keyword>
<feature type="active site" evidence="5">
    <location>
        <position position="85"/>
    </location>
</feature>
<evidence type="ECO:0000256" key="2">
    <source>
        <dbReference type="ARBA" id="ARBA00022670"/>
    </source>
</evidence>
<comment type="caution">
    <text evidence="8">The sequence shown here is derived from an EMBL/GenBank/DDBJ whole genome shotgun (WGS) entry which is preliminary data.</text>
</comment>
<dbReference type="EMBL" id="JAPFFF010000040">
    <property type="protein sequence ID" value="KAK8841829.1"/>
    <property type="molecule type" value="Genomic_DNA"/>
</dbReference>
<feature type="active site" evidence="5">
    <location>
        <position position="275"/>
    </location>
</feature>
<dbReference type="InterPro" id="IPR038765">
    <property type="entry name" value="Papain-like_cys_pep_sf"/>
</dbReference>
<dbReference type="PRINTS" id="PR00704">
    <property type="entry name" value="CALPAIN"/>
</dbReference>
<feature type="domain" description="Calpain catalytic" evidence="7">
    <location>
        <begin position="29"/>
        <end position="332"/>
    </location>
</feature>
<evidence type="ECO:0000256" key="5">
    <source>
        <dbReference type="PROSITE-ProRule" id="PRU00239"/>
    </source>
</evidence>
<dbReference type="PANTHER" id="PTHR10183:SF379">
    <property type="entry name" value="CALPAIN-5"/>
    <property type="match status" value="1"/>
</dbReference>
<keyword evidence="9" id="KW-1185">Reference proteome</keyword>
<dbReference type="Gene3D" id="3.90.70.10">
    <property type="entry name" value="Cysteine proteinases"/>
    <property type="match status" value="1"/>
</dbReference>
<organism evidence="8 9">
    <name type="scientific">Tritrichomonas musculus</name>
    <dbReference type="NCBI Taxonomy" id="1915356"/>
    <lineage>
        <taxon>Eukaryota</taxon>
        <taxon>Metamonada</taxon>
        <taxon>Parabasalia</taxon>
        <taxon>Tritrichomonadida</taxon>
        <taxon>Tritrichomonadidae</taxon>
        <taxon>Tritrichomonas</taxon>
    </lineage>
</organism>
<keyword evidence="6" id="KW-0175">Coiled coil</keyword>
<gene>
    <name evidence="8" type="ORF">M9Y10_026780</name>
</gene>
<feature type="coiled-coil region" evidence="6">
    <location>
        <begin position="589"/>
        <end position="623"/>
    </location>
</feature>
<evidence type="ECO:0000256" key="6">
    <source>
        <dbReference type="SAM" id="Coils"/>
    </source>
</evidence>
<name>A0ABR2H6H8_9EUKA</name>
<keyword evidence="2 5" id="KW-0645">Protease</keyword>
<evidence type="ECO:0000256" key="4">
    <source>
        <dbReference type="ARBA" id="ARBA00022807"/>
    </source>
</evidence>
<dbReference type="SUPFAM" id="SSF54001">
    <property type="entry name" value="Cysteine proteinases"/>
    <property type="match status" value="1"/>
</dbReference>
<feature type="active site" evidence="5">
    <location>
        <position position="255"/>
    </location>
</feature>
<dbReference type="InterPro" id="IPR001300">
    <property type="entry name" value="Peptidase_C2_calpain_cat"/>
</dbReference>
<accession>A0ABR2H6H8</accession>
<reference evidence="8 9" key="1">
    <citation type="submission" date="2024-04" db="EMBL/GenBank/DDBJ databases">
        <title>Tritrichomonas musculus Genome.</title>
        <authorList>
            <person name="Alves-Ferreira E."/>
            <person name="Grigg M."/>
            <person name="Lorenzi H."/>
            <person name="Galac M."/>
        </authorList>
    </citation>
    <scope>NUCLEOTIDE SEQUENCE [LARGE SCALE GENOMIC DNA]</scope>
    <source>
        <strain evidence="8 9">EAF2021</strain>
    </source>
</reference>
<comment type="similarity">
    <text evidence="1">Belongs to the peptidase C2 family.</text>
</comment>
<evidence type="ECO:0000256" key="3">
    <source>
        <dbReference type="ARBA" id="ARBA00022801"/>
    </source>
</evidence>
<dbReference type="Pfam" id="PF00648">
    <property type="entry name" value="Peptidase_C2"/>
    <property type="match status" value="1"/>
</dbReference>
<evidence type="ECO:0000256" key="1">
    <source>
        <dbReference type="ARBA" id="ARBA00007623"/>
    </source>
</evidence>
<dbReference type="Proteomes" id="UP001470230">
    <property type="component" value="Unassembled WGS sequence"/>
</dbReference>
<protein>
    <recommendedName>
        <fullName evidence="7">Calpain catalytic domain-containing protein</fullName>
    </recommendedName>
</protein>
<dbReference type="SMART" id="SM00230">
    <property type="entry name" value="CysPc"/>
    <property type="match status" value="1"/>
</dbReference>
<sequence>MQCKSYTDFMTEYEKYQKILLNYKNTKEKFYDLNFHPQRRVHESWIPLDDSGIEWIRIDDIYRAPLFEEDLININYVQQGALGNCSFISAISRVARDPILVQDLFDHTADSILGPITNSINIECGAVVIFFHAFGRETPVLIDTLIPFHKNSLLPIFSRPVDRKVSPWFCLVEKAYAKLQGSYSSIIGIPFSNVNYHLFGYEQHNLSLCEMKTKTPFEKIVKYLKQGAVMDTYIILKKLKVTEEELQKVGLHEKHSYLIEKALEYKGMRFLCLRNPWRISGWKGDWSNNSPLWTDEIKEGLNIQGKIEEGTFWMIENDYNRYFTDIEVSRPIPQGWHSKSFTTELWISESDGRIPLDAKLEELPNFVFQITDDVPDNEKVTVYFLIERRSYLQSGADLIEKDPSVYILLLAKSIGLKLSREILLQSTCEMFASKKPIDGYKHLLDGNKEMLTICIHRCVKCDFDEECSVRISCKYNFKLYNIDSPDDLIPDNESQAVFNNLSLIHSLSRMPNYTPKRVQNNRPEDMRKKIDTLNKEKEEIRKKLNSSFDATLTLKSELNALVHNVETLEYEDDKLVLVVGEIENRRNILGSVEKEIDAFLSEIDKKEKEIQELNSQIEEFNAQIKK</sequence>
<evidence type="ECO:0000313" key="9">
    <source>
        <dbReference type="Proteomes" id="UP001470230"/>
    </source>
</evidence>
<dbReference type="Gene3D" id="1.10.287.510">
    <property type="entry name" value="Helix hairpin bin"/>
    <property type="match status" value="1"/>
</dbReference>
<dbReference type="InterPro" id="IPR022684">
    <property type="entry name" value="Calpain_cysteine_protease"/>
</dbReference>
<dbReference type="PROSITE" id="PS50203">
    <property type="entry name" value="CALPAIN_CAT"/>
    <property type="match status" value="1"/>
</dbReference>
<keyword evidence="3 5" id="KW-0378">Hydrolase</keyword>
<proteinExistence type="inferred from homology"/>